<dbReference type="AlphaFoldDB" id="A0A542YV22"/>
<comment type="caution">
    <text evidence="2">The sequence shown here is derived from an EMBL/GenBank/DDBJ whole genome shotgun (WGS) entry which is preliminary data.</text>
</comment>
<accession>A0A542YV22</accession>
<dbReference type="PANTHER" id="PTHR39203">
    <property type="entry name" value="CYTOPLASMIC PROTEIN-RELATED"/>
    <property type="match status" value="1"/>
</dbReference>
<evidence type="ECO:0000313" key="3">
    <source>
        <dbReference type="Proteomes" id="UP000319516"/>
    </source>
</evidence>
<name>A0A542YV22_9MICO</name>
<organism evidence="2 3">
    <name type="scientific">Ornithinicoccus hortensis</name>
    <dbReference type="NCBI Taxonomy" id="82346"/>
    <lineage>
        <taxon>Bacteria</taxon>
        <taxon>Bacillati</taxon>
        <taxon>Actinomycetota</taxon>
        <taxon>Actinomycetes</taxon>
        <taxon>Micrococcales</taxon>
        <taxon>Intrasporangiaceae</taxon>
        <taxon>Ornithinicoccus</taxon>
    </lineage>
</organism>
<dbReference type="Gene3D" id="3.10.400.10">
    <property type="entry name" value="Sulfate adenylyltransferase"/>
    <property type="match status" value="1"/>
</dbReference>
<gene>
    <name evidence="2" type="ORF">FB467_3103</name>
</gene>
<protein>
    <submittedName>
        <fullName evidence="2">Uncharacterized protein YhfF</fullName>
    </submittedName>
</protein>
<feature type="domain" description="ASCH" evidence="1">
    <location>
        <begin position="39"/>
        <end position="184"/>
    </location>
</feature>
<dbReference type="InterPro" id="IPR007374">
    <property type="entry name" value="ASCH_domain"/>
</dbReference>
<dbReference type="Proteomes" id="UP000319516">
    <property type="component" value="Unassembled WGS sequence"/>
</dbReference>
<proteinExistence type="predicted"/>
<sequence length="197" mass="21003">MNEEQIAAFWADARIRGGLNPAQAYVGAGIPDTVPPPAWSFGDDPAQADELLALVLAGRKTATASAYWDYREPALSAREDEGGGEGAVAVATRTDLDAVLPEPGLLSIILDGAGTPRALVRTTDVAVVPFREVGAEHARREGEGDGSLEHWRATHRAFFAANAPEGETFHEDMLVVLERFVVLVPASARRAAKRHGL</sequence>
<dbReference type="CDD" id="cd06553">
    <property type="entry name" value="ASCH_Ef3133_like"/>
    <property type="match status" value="1"/>
</dbReference>
<dbReference type="PANTHER" id="PTHR39203:SF1">
    <property type="entry name" value="CYTOPLASMIC PROTEIN"/>
    <property type="match status" value="1"/>
</dbReference>
<dbReference type="RefSeq" id="WP_141785874.1">
    <property type="nucleotide sequence ID" value="NZ_BAAAIK010000001.1"/>
</dbReference>
<dbReference type="InterPro" id="IPR015947">
    <property type="entry name" value="PUA-like_sf"/>
</dbReference>
<evidence type="ECO:0000313" key="2">
    <source>
        <dbReference type="EMBL" id="TQL51936.1"/>
    </source>
</evidence>
<evidence type="ECO:0000259" key="1">
    <source>
        <dbReference type="SMART" id="SM01022"/>
    </source>
</evidence>
<dbReference type="InterPro" id="IPR009326">
    <property type="entry name" value="DUF984"/>
</dbReference>
<dbReference type="EMBL" id="VFOP01000001">
    <property type="protein sequence ID" value="TQL51936.1"/>
    <property type="molecule type" value="Genomic_DNA"/>
</dbReference>
<keyword evidence="3" id="KW-1185">Reference proteome</keyword>
<dbReference type="Pfam" id="PF04266">
    <property type="entry name" value="ASCH"/>
    <property type="match status" value="1"/>
</dbReference>
<dbReference type="SUPFAM" id="SSF88697">
    <property type="entry name" value="PUA domain-like"/>
    <property type="match status" value="1"/>
</dbReference>
<dbReference type="SMART" id="SM01022">
    <property type="entry name" value="ASCH"/>
    <property type="match status" value="1"/>
</dbReference>
<reference evidence="2 3" key="1">
    <citation type="submission" date="2019-06" db="EMBL/GenBank/DDBJ databases">
        <title>Sequencing the genomes of 1000 actinobacteria strains.</title>
        <authorList>
            <person name="Klenk H.-P."/>
        </authorList>
    </citation>
    <scope>NUCLEOTIDE SEQUENCE [LARGE SCALE GENOMIC DNA]</scope>
    <source>
        <strain evidence="2 3">DSM 12335</strain>
    </source>
</reference>
<dbReference type="OrthoDB" id="9807542at2"/>